<evidence type="ECO:0000313" key="3">
    <source>
        <dbReference type="Proteomes" id="UP001139035"/>
    </source>
</evidence>
<dbReference type="AlphaFoldDB" id="A0A9X1T9J1"/>
<sequence>MTDHRSTPTQTHGSDLPWRGRPALALAVCLLLGAPWPTTAWAAGDPPGAQSGAGQIPSPLGELLLAQRRTCKSVSSCEEAVRLWCGGYSRADGDNDGIPCENVCHSKREVDAIRAQIGC</sequence>
<dbReference type="EMBL" id="JAJUWU010000001">
    <property type="protein sequence ID" value="MCE7026383.1"/>
    <property type="molecule type" value="Genomic_DNA"/>
</dbReference>
<dbReference type="Proteomes" id="UP001139035">
    <property type="component" value="Unassembled WGS sequence"/>
</dbReference>
<dbReference type="Pfam" id="PF05901">
    <property type="entry name" value="Excalibur"/>
    <property type="match status" value="1"/>
</dbReference>
<accession>A0A9X1T9J1</accession>
<gene>
    <name evidence="2" type="ORF">LZD57_00130</name>
</gene>
<organism evidence="2 3">
    <name type="scientific">Jiella avicenniae</name>
    <dbReference type="NCBI Taxonomy" id="2907202"/>
    <lineage>
        <taxon>Bacteria</taxon>
        <taxon>Pseudomonadati</taxon>
        <taxon>Pseudomonadota</taxon>
        <taxon>Alphaproteobacteria</taxon>
        <taxon>Hyphomicrobiales</taxon>
        <taxon>Aurantimonadaceae</taxon>
        <taxon>Jiella</taxon>
    </lineage>
</organism>
<dbReference type="RefSeq" id="WP_233717087.1">
    <property type="nucleotide sequence ID" value="NZ_JAJUWU010000001.1"/>
</dbReference>
<keyword evidence="3" id="KW-1185">Reference proteome</keyword>
<evidence type="ECO:0000259" key="1">
    <source>
        <dbReference type="Pfam" id="PF05901"/>
    </source>
</evidence>
<evidence type="ECO:0000313" key="2">
    <source>
        <dbReference type="EMBL" id="MCE7026383.1"/>
    </source>
</evidence>
<reference evidence="2" key="1">
    <citation type="submission" date="2022-01" db="EMBL/GenBank/DDBJ databases">
        <title>Jiella avicenniae sp. nov., a novel endophytic bacterium isolated from bark of Avicennia marina.</title>
        <authorList>
            <person name="Tuo L."/>
        </authorList>
    </citation>
    <scope>NUCLEOTIDE SEQUENCE</scope>
    <source>
        <strain evidence="2">CBK1P-4</strain>
    </source>
</reference>
<proteinExistence type="predicted"/>
<name>A0A9X1T9J1_9HYPH</name>
<dbReference type="InterPro" id="IPR008613">
    <property type="entry name" value="Excalibur_Ca-bd_domain"/>
</dbReference>
<comment type="caution">
    <text evidence="2">The sequence shown here is derived from an EMBL/GenBank/DDBJ whole genome shotgun (WGS) entry which is preliminary data.</text>
</comment>
<feature type="domain" description="Excalibur calcium-binding" evidence="1">
    <location>
        <begin position="68"/>
        <end position="101"/>
    </location>
</feature>
<protein>
    <submittedName>
        <fullName evidence="2">Excalibur calcium-binding domain-containing protein</fullName>
    </submittedName>
</protein>